<accession>A0A4C2E1G6</accession>
<dbReference type="GO" id="GO:0000381">
    <property type="term" value="P:regulation of alternative mRNA splicing, via spliceosome"/>
    <property type="evidence" value="ECO:0007669"/>
    <property type="project" value="InterPro"/>
</dbReference>
<keyword evidence="2" id="KW-0175">Coiled coil</keyword>
<dbReference type="AlphaFoldDB" id="A0A4C2E1G6"/>
<organism evidence="5 6">
    <name type="scientific">Zygosaccharomyces mellis</name>
    <dbReference type="NCBI Taxonomy" id="42258"/>
    <lineage>
        <taxon>Eukaryota</taxon>
        <taxon>Fungi</taxon>
        <taxon>Dikarya</taxon>
        <taxon>Ascomycota</taxon>
        <taxon>Saccharomycotina</taxon>
        <taxon>Saccharomycetes</taxon>
        <taxon>Saccharomycetales</taxon>
        <taxon>Saccharomycetaceae</taxon>
        <taxon>Zygosaccharomyces</taxon>
    </lineage>
</organism>
<sequence length="240" mass="28135">MAKRKKSSVFNDDNDVDEGENGFMNYIREKADRSKKRAKDSSVNFNIAENEISDNKLASNDELEPSRSKYMHQLLESKKRRELDKLHAQSVKIKLERKLEGFEDAEEIVTGGYRQKKEKYEQADELAQDERDKEAIDNQNSIFGAEGIALKTMATEMSPNSHQHPVEFNERYSKPVEIHHSNDVYINKSVRSRLIWEKQDDLNPLQKQECVRKFLQPKKTKQDIDILIKQYLERHHSVNN</sequence>
<evidence type="ECO:0000256" key="2">
    <source>
        <dbReference type="ARBA" id="ARBA00023054"/>
    </source>
</evidence>
<dbReference type="EMBL" id="BIMX01000002">
    <property type="protein sequence ID" value="GCE97523.1"/>
    <property type="molecule type" value="Genomic_DNA"/>
</dbReference>
<proteinExistence type="inferred from homology"/>
<dbReference type="InterPro" id="IPR018612">
    <property type="entry name" value="NSRP1_N"/>
</dbReference>
<evidence type="ECO:0000313" key="5">
    <source>
        <dbReference type="EMBL" id="GCE97523.1"/>
    </source>
</evidence>
<reference evidence="5 6" key="1">
    <citation type="submission" date="2019-01" db="EMBL/GenBank/DDBJ databases">
        <title>Draft Genome Sequencing of Zygosaccharomyces mellis Ca-7.</title>
        <authorList>
            <person name="Shiwa Y."/>
            <person name="Kanesaki Y."/>
            <person name="Ishige T."/>
            <person name="Mura K."/>
            <person name="Hori T."/>
            <person name="Tamura T."/>
        </authorList>
    </citation>
    <scope>NUCLEOTIDE SEQUENCE [LARGE SCALE GENOMIC DNA]</scope>
    <source>
        <strain evidence="5 6">Ca-7</strain>
    </source>
</reference>
<comment type="similarity">
    <text evidence="1">Belongs to the NSRP1 family.</text>
</comment>
<feature type="region of interest" description="Disordered" evidence="3">
    <location>
        <begin position="1"/>
        <end position="66"/>
    </location>
</feature>
<name>A0A4C2E1G6_9SACH</name>
<evidence type="ECO:0000313" key="6">
    <source>
        <dbReference type="Proteomes" id="UP000301737"/>
    </source>
</evidence>
<dbReference type="Proteomes" id="UP000301737">
    <property type="component" value="Unassembled WGS sequence"/>
</dbReference>
<gene>
    <name evidence="5" type="ORF">ZYGM_003064</name>
</gene>
<dbReference type="Pfam" id="PF09745">
    <property type="entry name" value="NSRP1_N"/>
    <property type="match status" value="1"/>
</dbReference>
<evidence type="ECO:0000259" key="4">
    <source>
        <dbReference type="Pfam" id="PF09745"/>
    </source>
</evidence>
<protein>
    <recommendedName>
        <fullName evidence="4">Nuclear speckle splicing regulatory protein 1 N-terminal domain-containing protein</fullName>
    </recommendedName>
</protein>
<feature type="domain" description="Nuclear speckle splicing regulatory protein 1 N-terminal" evidence="4">
    <location>
        <begin position="54"/>
        <end position="139"/>
    </location>
</feature>
<evidence type="ECO:0000256" key="3">
    <source>
        <dbReference type="SAM" id="MobiDB-lite"/>
    </source>
</evidence>
<comment type="caution">
    <text evidence="5">The sequence shown here is derived from an EMBL/GenBank/DDBJ whole genome shotgun (WGS) entry which is preliminary data.</text>
</comment>
<evidence type="ECO:0000256" key="1">
    <source>
        <dbReference type="ARBA" id="ARBA00010126"/>
    </source>
</evidence>
<keyword evidence="6" id="KW-1185">Reference proteome</keyword>
<dbReference type="OrthoDB" id="4036164at2759"/>